<name>A0ABW1Y8F3_STRPL</name>
<organism evidence="1 2">
    <name type="scientific">Streptomyces plicatus</name>
    <dbReference type="NCBI Taxonomy" id="1922"/>
    <lineage>
        <taxon>Bacteria</taxon>
        <taxon>Bacillati</taxon>
        <taxon>Actinomycetota</taxon>
        <taxon>Actinomycetes</taxon>
        <taxon>Kitasatosporales</taxon>
        <taxon>Streptomycetaceae</taxon>
        <taxon>Streptomyces</taxon>
        <taxon>Streptomyces rochei group</taxon>
    </lineage>
</organism>
<evidence type="ECO:0000313" key="2">
    <source>
        <dbReference type="Proteomes" id="UP001596321"/>
    </source>
</evidence>
<reference evidence="2" key="1">
    <citation type="journal article" date="2019" name="Int. J. Syst. Evol. Microbiol.">
        <title>The Global Catalogue of Microorganisms (GCM) 10K type strain sequencing project: providing services to taxonomists for standard genome sequencing and annotation.</title>
        <authorList>
            <consortium name="The Broad Institute Genomics Platform"/>
            <consortium name="The Broad Institute Genome Sequencing Center for Infectious Disease"/>
            <person name="Wu L."/>
            <person name="Ma J."/>
        </authorList>
    </citation>
    <scope>NUCLEOTIDE SEQUENCE [LARGE SCALE GENOMIC DNA]</scope>
    <source>
        <strain evidence="2">JCM 4504</strain>
    </source>
</reference>
<accession>A0ABW1Y8F3</accession>
<evidence type="ECO:0000313" key="1">
    <source>
        <dbReference type="EMBL" id="MFC6506732.1"/>
    </source>
</evidence>
<protein>
    <submittedName>
        <fullName evidence="1">Uncharacterized protein</fullName>
    </submittedName>
</protein>
<sequence length="51" mass="5518">MQIDALSWAAMDWLEAGMLPDPRTTTRCLLIRSASRLAVAEVMAATISSPV</sequence>
<gene>
    <name evidence="1" type="ORF">ACFQFF_36120</name>
</gene>
<dbReference type="EMBL" id="JBHSUW010000001">
    <property type="protein sequence ID" value="MFC6506732.1"/>
    <property type="molecule type" value="Genomic_DNA"/>
</dbReference>
<keyword evidence="2" id="KW-1185">Reference proteome</keyword>
<comment type="caution">
    <text evidence="1">The sequence shown here is derived from an EMBL/GenBank/DDBJ whole genome shotgun (WGS) entry which is preliminary data.</text>
</comment>
<dbReference type="Proteomes" id="UP001596321">
    <property type="component" value="Unassembled WGS sequence"/>
</dbReference>
<dbReference type="RefSeq" id="WP_193449411.1">
    <property type="nucleotide sequence ID" value="NZ_BMUJ01000006.1"/>
</dbReference>
<proteinExistence type="predicted"/>